<organism evidence="1 2">
    <name type="scientific">Stylophora pistillata</name>
    <name type="common">Smooth cauliflower coral</name>
    <dbReference type="NCBI Taxonomy" id="50429"/>
    <lineage>
        <taxon>Eukaryota</taxon>
        <taxon>Metazoa</taxon>
        <taxon>Cnidaria</taxon>
        <taxon>Anthozoa</taxon>
        <taxon>Hexacorallia</taxon>
        <taxon>Scleractinia</taxon>
        <taxon>Astrocoeniina</taxon>
        <taxon>Pocilloporidae</taxon>
        <taxon>Stylophora</taxon>
    </lineage>
</organism>
<evidence type="ECO:0000313" key="1">
    <source>
        <dbReference type="EMBL" id="PFX34161.1"/>
    </source>
</evidence>
<evidence type="ECO:0000313" key="2">
    <source>
        <dbReference type="Proteomes" id="UP000225706"/>
    </source>
</evidence>
<comment type="caution">
    <text evidence="1">The sequence shown here is derived from an EMBL/GenBank/DDBJ whole genome shotgun (WGS) entry which is preliminary data.</text>
</comment>
<gene>
    <name evidence="1" type="ORF">AWC38_SpisGene967</name>
</gene>
<protein>
    <submittedName>
        <fullName evidence="1">Uncharacterized protein</fullName>
    </submittedName>
</protein>
<dbReference type="EMBL" id="LSMT01000006">
    <property type="protein sequence ID" value="PFX34161.1"/>
    <property type="molecule type" value="Genomic_DNA"/>
</dbReference>
<dbReference type="Proteomes" id="UP000225706">
    <property type="component" value="Unassembled WGS sequence"/>
</dbReference>
<reference evidence="2" key="1">
    <citation type="journal article" date="2017" name="bioRxiv">
        <title>Comparative analysis of the genomes of Stylophora pistillata and Acropora digitifera provides evidence for extensive differences between species of corals.</title>
        <authorList>
            <person name="Voolstra C.R."/>
            <person name="Li Y."/>
            <person name="Liew Y.J."/>
            <person name="Baumgarten S."/>
            <person name="Zoccola D."/>
            <person name="Flot J.-F."/>
            <person name="Tambutte S."/>
            <person name="Allemand D."/>
            <person name="Aranda M."/>
        </authorList>
    </citation>
    <scope>NUCLEOTIDE SEQUENCE [LARGE SCALE GENOMIC DNA]</scope>
</reference>
<accession>A0A2B4SW91</accession>
<name>A0A2B4SW91_STYPI</name>
<proteinExistence type="predicted"/>
<sequence>MCPKSYPTKKAADFLGVFHKSETVYHWMLQHGKARLEVVTYSVTGDFQLLLCLISKMHYPIGLASPKEYQVES</sequence>
<keyword evidence="2" id="KW-1185">Reference proteome</keyword>
<dbReference type="AlphaFoldDB" id="A0A2B4SW91"/>